<evidence type="ECO:0008006" key="4">
    <source>
        <dbReference type="Google" id="ProtNLM"/>
    </source>
</evidence>
<gene>
    <name evidence="2" type="ORF">GCM10011352_18640</name>
</gene>
<dbReference type="NCBIfam" id="TIGR03011">
    <property type="entry name" value="sulf_tusB_dsrH"/>
    <property type="match status" value="1"/>
</dbReference>
<evidence type="ECO:0000313" key="3">
    <source>
        <dbReference type="Proteomes" id="UP000629025"/>
    </source>
</evidence>
<feature type="signal peptide" evidence="1">
    <location>
        <begin position="1"/>
        <end position="21"/>
    </location>
</feature>
<dbReference type="Proteomes" id="UP000629025">
    <property type="component" value="Unassembled WGS sequence"/>
</dbReference>
<dbReference type="RefSeq" id="WP_188747561.1">
    <property type="nucleotide sequence ID" value="NZ_BMIJ01000003.1"/>
</dbReference>
<sequence length="93" mass="9703">MVLHTLNQAPANAACMASALAAMTAQDTLLLIEDGVYWTLPTFASQLANIPGSVVALAPDLQARGLTSDAIESVDDAGFVALCVSHDKVVSWF</sequence>
<protein>
    <recommendedName>
        <fullName evidence="4">tRNA 2-thiouridine synthesizing protein B</fullName>
    </recommendedName>
</protein>
<dbReference type="Pfam" id="PF04077">
    <property type="entry name" value="DsrH"/>
    <property type="match status" value="1"/>
</dbReference>
<reference evidence="3" key="1">
    <citation type="journal article" date="2019" name="Int. J. Syst. Evol. Microbiol.">
        <title>The Global Catalogue of Microorganisms (GCM) 10K type strain sequencing project: providing services to taxonomists for standard genome sequencing and annotation.</title>
        <authorList>
            <consortium name="The Broad Institute Genomics Platform"/>
            <consortium name="The Broad Institute Genome Sequencing Center for Infectious Disease"/>
            <person name="Wu L."/>
            <person name="Ma J."/>
        </authorList>
    </citation>
    <scope>NUCLEOTIDE SEQUENCE [LARGE SCALE GENOMIC DNA]</scope>
    <source>
        <strain evidence="3">CGMCC 1.15341</strain>
    </source>
</reference>
<name>A0ABQ1KA12_9GAMM</name>
<dbReference type="EMBL" id="BMIJ01000003">
    <property type="protein sequence ID" value="GGB92845.1"/>
    <property type="molecule type" value="Genomic_DNA"/>
</dbReference>
<dbReference type="PANTHER" id="PTHR37526:SF1">
    <property type="entry name" value="PROTEIN TUSB"/>
    <property type="match status" value="1"/>
</dbReference>
<dbReference type="InterPro" id="IPR007215">
    <property type="entry name" value="Sulphur_relay_TusB/DsrH"/>
</dbReference>
<evidence type="ECO:0000256" key="1">
    <source>
        <dbReference type="SAM" id="SignalP"/>
    </source>
</evidence>
<feature type="chain" id="PRO_5045196826" description="tRNA 2-thiouridine synthesizing protein B" evidence="1">
    <location>
        <begin position="22"/>
        <end position="93"/>
    </location>
</feature>
<comment type="caution">
    <text evidence="2">The sequence shown here is derived from an EMBL/GenBank/DDBJ whole genome shotgun (WGS) entry which is preliminary data.</text>
</comment>
<evidence type="ECO:0000313" key="2">
    <source>
        <dbReference type="EMBL" id="GGB92845.1"/>
    </source>
</evidence>
<proteinExistence type="predicted"/>
<keyword evidence="3" id="KW-1185">Reference proteome</keyword>
<keyword evidence="1" id="KW-0732">Signal</keyword>
<dbReference type="SUPFAM" id="SSF75169">
    <property type="entry name" value="DsrEFH-like"/>
    <property type="match status" value="1"/>
</dbReference>
<organism evidence="2 3">
    <name type="scientific">Marinobacterium zhoushanense</name>
    <dbReference type="NCBI Taxonomy" id="1679163"/>
    <lineage>
        <taxon>Bacteria</taxon>
        <taxon>Pseudomonadati</taxon>
        <taxon>Pseudomonadota</taxon>
        <taxon>Gammaproteobacteria</taxon>
        <taxon>Oceanospirillales</taxon>
        <taxon>Oceanospirillaceae</taxon>
        <taxon>Marinobacterium</taxon>
    </lineage>
</organism>
<accession>A0ABQ1KA12</accession>
<dbReference type="Gene3D" id="3.40.1260.10">
    <property type="entry name" value="DsrEFH-like"/>
    <property type="match status" value="1"/>
</dbReference>
<dbReference type="InterPro" id="IPR027396">
    <property type="entry name" value="DsrEFH-like"/>
</dbReference>
<dbReference type="PANTHER" id="PTHR37526">
    <property type="entry name" value="PROTEIN TUSB"/>
    <property type="match status" value="1"/>
</dbReference>